<evidence type="ECO:0000313" key="3">
    <source>
        <dbReference type="Proteomes" id="UP000002725"/>
    </source>
</evidence>
<dbReference type="Gene3D" id="3.40.50.2000">
    <property type="entry name" value="Glycogen Phosphorylase B"/>
    <property type="match status" value="2"/>
</dbReference>
<dbReference type="HOGENOM" id="CLU_009583_2_2_10"/>
<dbReference type="InterPro" id="IPR050194">
    <property type="entry name" value="Glycosyltransferase_grp1"/>
</dbReference>
<dbReference type="CDD" id="cd03801">
    <property type="entry name" value="GT4_PimA-like"/>
    <property type="match status" value="1"/>
</dbReference>
<organism evidence="2 3">
    <name type="scientific">Prosthecochloris aestuarii (strain DSM 271 / SK 413)</name>
    <dbReference type="NCBI Taxonomy" id="290512"/>
    <lineage>
        <taxon>Bacteria</taxon>
        <taxon>Pseudomonadati</taxon>
        <taxon>Chlorobiota</taxon>
        <taxon>Chlorobiia</taxon>
        <taxon>Chlorobiales</taxon>
        <taxon>Chlorobiaceae</taxon>
        <taxon>Prosthecochloris</taxon>
    </lineage>
</organism>
<dbReference type="PANTHER" id="PTHR45947">
    <property type="entry name" value="SULFOQUINOVOSYL TRANSFERASE SQD2"/>
    <property type="match status" value="1"/>
</dbReference>
<keyword evidence="2" id="KW-0808">Transferase</keyword>
<protein>
    <submittedName>
        <fullName evidence="2">Glycosyl transferase group 1</fullName>
    </submittedName>
</protein>
<reference evidence="2" key="1">
    <citation type="submission" date="2008-06" db="EMBL/GenBank/DDBJ databases">
        <title>Complete sequence of chromosome of Prosthecochloris aestuarii DSM 271.</title>
        <authorList>
            <consortium name="US DOE Joint Genome Institute"/>
            <person name="Lucas S."/>
            <person name="Copeland A."/>
            <person name="Lapidus A."/>
            <person name="Glavina del Rio T."/>
            <person name="Dalin E."/>
            <person name="Tice H."/>
            <person name="Bruce D."/>
            <person name="Goodwin L."/>
            <person name="Pitluck S."/>
            <person name="Schmutz J."/>
            <person name="Larimer F."/>
            <person name="Land M."/>
            <person name="Hauser L."/>
            <person name="Kyrpides N."/>
            <person name="Anderson I."/>
            <person name="Liu Z."/>
            <person name="Li T."/>
            <person name="Zhao F."/>
            <person name="Overmann J."/>
            <person name="Bryant D.A."/>
            <person name="Richardson P."/>
        </authorList>
    </citation>
    <scope>NUCLEOTIDE SEQUENCE [LARGE SCALE GENOMIC DNA]</scope>
    <source>
        <strain evidence="2">DSM 271</strain>
    </source>
</reference>
<dbReference type="SUPFAM" id="SSF53756">
    <property type="entry name" value="UDP-Glycosyltransferase/glycogen phosphorylase"/>
    <property type="match status" value="1"/>
</dbReference>
<accession>B4S4G0</accession>
<dbReference type="AlphaFoldDB" id="B4S4G0"/>
<dbReference type="CAZy" id="GT4">
    <property type="family name" value="Glycosyltransferase Family 4"/>
</dbReference>
<dbReference type="Proteomes" id="UP000002725">
    <property type="component" value="Chromosome"/>
</dbReference>
<dbReference type="Pfam" id="PF00534">
    <property type="entry name" value="Glycos_transf_1"/>
    <property type="match status" value="1"/>
</dbReference>
<dbReference type="eggNOG" id="COG0438">
    <property type="taxonomic scope" value="Bacteria"/>
</dbReference>
<dbReference type="RefSeq" id="WP_012504945.1">
    <property type="nucleotide sequence ID" value="NC_011059.1"/>
</dbReference>
<proteinExistence type="predicted"/>
<sequence length="374" mass="42944">MKLTLFFSKNISLKKWQETGLLNREIALYRKHAENGIEPHCITYDTVIDEEIKQKISFISAHWNRLKLSKYLYYTLIPFLHWNHLKDTDIIKTNQISGSLPAIRAARIFRKPLIARCGYMLSEFAENKYGRRARRTGRALALEKKLFTSADAIIVTTEEMRKYITERIKGVEEKISVLPNYVDTELFKPEEAAKEFDLIFIGRFSEQKNLKSLLEAIERTGCSSLIIGTGPDAEKLKKQHPSTKITWKDNLPNSELSYWLNRSRIFILPSHYEGHPKTLIEAMACGCPVIGADSPGINSVIQHGVNGMLSPREPAALASSIRQLLTNEELRTNLSTQSRSFALTHYSLDTLAEKEYRVIENTVKRFRNRRAVKQ</sequence>
<evidence type="ECO:0000313" key="2">
    <source>
        <dbReference type="EMBL" id="ACF45408.1"/>
    </source>
</evidence>
<dbReference type="GO" id="GO:0016757">
    <property type="term" value="F:glycosyltransferase activity"/>
    <property type="evidence" value="ECO:0007669"/>
    <property type="project" value="InterPro"/>
</dbReference>
<name>B4S4G0_PROA2</name>
<dbReference type="PANTHER" id="PTHR45947:SF3">
    <property type="entry name" value="SULFOQUINOVOSYL TRANSFERASE SQD2"/>
    <property type="match status" value="1"/>
</dbReference>
<dbReference type="STRING" id="290512.Paes_0351"/>
<dbReference type="KEGG" id="paa:Paes_0351"/>
<dbReference type="InterPro" id="IPR001296">
    <property type="entry name" value="Glyco_trans_1"/>
</dbReference>
<dbReference type="EMBL" id="CP001108">
    <property type="protein sequence ID" value="ACF45408.1"/>
    <property type="molecule type" value="Genomic_DNA"/>
</dbReference>
<evidence type="ECO:0000259" key="1">
    <source>
        <dbReference type="Pfam" id="PF00534"/>
    </source>
</evidence>
<keyword evidence="3" id="KW-1185">Reference proteome</keyword>
<gene>
    <name evidence="2" type="ordered locus">Paes_0351</name>
</gene>
<feature type="domain" description="Glycosyl transferase family 1" evidence="1">
    <location>
        <begin position="185"/>
        <end position="339"/>
    </location>
</feature>